<dbReference type="EMBL" id="AM468072">
    <property type="protein sequence ID" value="CAN61688.1"/>
    <property type="molecule type" value="Genomic_DNA"/>
</dbReference>
<feature type="region of interest" description="Disordered" evidence="1">
    <location>
        <begin position="210"/>
        <end position="248"/>
    </location>
</feature>
<dbReference type="ExpressionAtlas" id="A5BR42">
    <property type="expression patterns" value="baseline"/>
</dbReference>
<protein>
    <recommendedName>
        <fullName evidence="2">DUF7804 domain-containing protein</fullName>
    </recommendedName>
</protein>
<organism evidence="3">
    <name type="scientific">Vitis vinifera</name>
    <name type="common">Grape</name>
    <dbReference type="NCBI Taxonomy" id="29760"/>
    <lineage>
        <taxon>Eukaryota</taxon>
        <taxon>Viridiplantae</taxon>
        <taxon>Streptophyta</taxon>
        <taxon>Embryophyta</taxon>
        <taxon>Tracheophyta</taxon>
        <taxon>Spermatophyta</taxon>
        <taxon>Magnoliopsida</taxon>
        <taxon>eudicotyledons</taxon>
        <taxon>Gunneridae</taxon>
        <taxon>Pentapetalae</taxon>
        <taxon>rosids</taxon>
        <taxon>Vitales</taxon>
        <taxon>Vitaceae</taxon>
        <taxon>Viteae</taxon>
        <taxon>Vitis</taxon>
    </lineage>
</organism>
<accession>A5BR42</accession>
<proteinExistence type="predicted"/>
<feature type="compositionally biased region" description="Basic and acidic residues" evidence="1">
    <location>
        <begin position="488"/>
        <end position="500"/>
    </location>
</feature>
<name>A5BR42_VITVI</name>
<dbReference type="Pfam" id="PF25089">
    <property type="entry name" value="DUF7804"/>
    <property type="match status" value="1"/>
</dbReference>
<dbReference type="AlphaFoldDB" id="A5BR42"/>
<feature type="region of interest" description="Disordered" evidence="1">
    <location>
        <begin position="473"/>
        <end position="528"/>
    </location>
</feature>
<dbReference type="InterPro" id="IPR056706">
    <property type="entry name" value="DUF7804"/>
</dbReference>
<sequence length="757" mass="85260">MAALGAHFVGNHRLLSEEDRFLNHRVMRISRSARPAAISCCTDSGGGKMSIKALAKLESISKATLPACIEGEERRALAMKTMEHWMRESVVEIVQNLRGSSSLLAEVYTEGRGGEFTLKIGKAGAEDWPEIKEKWKKGETSSPDGIIVVEELKDEGEEDTKVKKEERFWGLMVQGKPTKDFHQIFNPFSVFLPTHEPDFLGFAFQMSSENMEGSSSVNPRSDSKVMREKRSGEELGERSEMARKRVKMRDLDSVLRSEDIDTNYTKSSKTKGANGQEMSQVTEVPVTMASDAAHEATKIRDMLPPQRQLDLNAKVCSARKLACDVTSACVEEALDWILIQKMFVAQFNQDPFYSYKKRDRVKSPDGVSECASSTGPLEEKDPMKVWKEMKQNGFLSSTHGGIPVPKQRARKNKQDVIKKKIELAKREQVDRFTKIAAPSGLLNELNPGIINHVRNSKQVHSIIEALVRSEQLENGHAGSKQASHSKSGTKEISDEKKDPENVNVLGKTPLYPSHEDGPTKIIPLNPSNNMPANLQIRGNPMLVNKSMSLSSEDKGGDAATVASQWLELLHQDIKGRLAALRRSKKRVRAVIHTELPFLISKEFPSNQENNSSVSKDSAAECSNIAVAEMHQARWSALFDQMDKSLFEEEKQLESWLNQVKEMQMHCERGLQHFQWNLPHWQHPGTIINDPRILLLATELNSSKVSYSFMVSCHTDHRWWTTQRGNWLLGQLQLPFTQPATFYCQWKMYLASDLVNSC</sequence>
<feature type="compositionally biased region" description="Basic and acidic residues" evidence="1">
    <location>
        <begin position="221"/>
        <end position="248"/>
    </location>
</feature>
<feature type="compositionally biased region" description="Polar residues" evidence="1">
    <location>
        <begin position="210"/>
        <end position="220"/>
    </location>
</feature>
<evidence type="ECO:0000313" key="3">
    <source>
        <dbReference type="EMBL" id="CAN61688.1"/>
    </source>
</evidence>
<evidence type="ECO:0000256" key="1">
    <source>
        <dbReference type="SAM" id="MobiDB-lite"/>
    </source>
</evidence>
<evidence type="ECO:0000259" key="2">
    <source>
        <dbReference type="Pfam" id="PF25089"/>
    </source>
</evidence>
<dbReference type="OrthoDB" id="2013011at2759"/>
<dbReference type="PANTHER" id="PTHR33924">
    <property type="entry name" value="CATION-TRANSPORTING ATPASE"/>
    <property type="match status" value="1"/>
</dbReference>
<dbReference type="PANTHER" id="PTHR33924:SF5">
    <property type="entry name" value="CATION-TRANSPORTING ATPASE"/>
    <property type="match status" value="1"/>
</dbReference>
<gene>
    <name evidence="3" type="ORF">VITISV_024205</name>
</gene>
<feature type="domain" description="DUF7804" evidence="2">
    <location>
        <begin position="78"/>
        <end position="159"/>
    </location>
</feature>
<reference evidence="3" key="1">
    <citation type="journal article" date="2007" name="PLoS ONE">
        <title>The first genome sequence of an elite grapevine cultivar (Pinot noir Vitis vinifera L.): coping with a highly heterozygous genome.</title>
        <authorList>
            <person name="Velasco R."/>
            <person name="Zharkikh A."/>
            <person name="Troggio M."/>
            <person name="Cartwright D.A."/>
            <person name="Cestaro A."/>
            <person name="Pruss D."/>
            <person name="Pindo M."/>
            <person name="FitzGerald L.M."/>
            <person name="Vezzulli S."/>
            <person name="Reid J."/>
            <person name="Malacarne G."/>
            <person name="Iliev D."/>
            <person name="Coppola G."/>
            <person name="Wardell B."/>
            <person name="Micheletti D."/>
            <person name="Macalma T."/>
            <person name="Facci M."/>
            <person name="Mitchell J.T."/>
            <person name="Perazzolli M."/>
            <person name="Eldredge G."/>
            <person name="Gatto P."/>
            <person name="Oyzerski R."/>
            <person name="Moretto M."/>
            <person name="Gutin N."/>
            <person name="Stefanini M."/>
            <person name="Chen Y."/>
            <person name="Segala C."/>
            <person name="Davenport C."/>
            <person name="Dematte L."/>
            <person name="Mraz A."/>
            <person name="Battilana J."/>
            <person name="Stormo K."/>
            <person name="Costa F."/>
            <person name="Tao Q."/>
            <person name="Si-Ammour A."/>
            <person name="Harkins T."/>
            <person name="Lackey A."/>
            <person name="Perbost C."/>
            <person name="Taillon B."/>
            <person name="Stella A."/>
            <person name="Solovyev V."/>
            <person name="Fawcett J.A."/>
            <person name="Sterck L."/>
            <person name="Vandepoele K."/>
            <person name="Grando S.M."/>
            <person name="Toppo S."/>
            <person name="Moser C."/>
            <person name="Lanchbury J."/>
            <person name="Bogden R."/>
            <person name="Skolnick M."/>
            <person name="Sgaramella V."/>
            <person name="Bhatnagar S.K."/>
            <person name="Fontana P."/>
            <person name="Gutin A."/>
            <person name="Van de Peer Y."/>
            <person name="Salamini F."/>
            <person name="Viola R."/>
        </authorList>
    </citation>
    <scope>NUCLEOTIDE SEQUENCE</scope>
</reference>